<sequence length="295" mass="34670">MHRSESNSSYLNNQYRRATSCSTSVSELGWRYTPSTWSSIFSPFKAPLRESYIPKRKESSYGLPRSRSVGNISSNFRTKGSLRPSFLCCKNNDEQDSNSNTRSIRMSSRIYNNNNPNSDDLLCLDDTFGIAFRPLFEVIKMNEPYHSRVSAFSHTPNNRKKLYRYQYEKLYECNNLNNKYKNDDVNIIRFHDGISGKSFKLPNIRNRYIDRSKQNYLNNQDKLTYSDYIEVDWKKCSKYFDKDEFTISRDRYDNSLNTSIIGSRHQGDIPYCDAIIYLNDPKPNLYNKIDLDSLN</sequence>
<gene>
    <name evidence="1" type="ORF">CMU_016230</name>
</gene>
<keyword evidence="2" id="KW-1185">Reference proteome</keyword>
<evidence type="ECO:0000313" key="2">
    <source>
        <dbReference type="Proteomes" id="UP000001460"/>
    </source>
</evidence>
<evidence type="ECO:0000313" key="1">
    <source>
        <dbReference type="EMBL" id="EEA05874.1"/>
    </source>
</evidence>
<name>B6ACM0_CRYMR</name>
<dbReference type="GeneID" id="6995321"/>
<dbReference type="Proteomes" id="UP000001460">
    <property type="component" value="Unassembled WGS sequence"/>
</dbReference>
<dbReference type="OrthoDB" id="343207at2759"/>
<dbReference type="VEuPathDB" id="CryptoDB:CMU_016230"/>
<reference evidence="1" key="1">
    <citation type="submission" date="2008-06" db="EMBL/GenBank/DDBJ databases">
        <authorList>
            <person name="Lorenzi H."/>
            <person name="Inman J."/>
            <person name="Miller J."/>
            <person name="Schobel S."/>
            <person name="Amedeo P."/>
            <person name="Caler E.V."/>
            <person name="da Silva J."/>
        </authorList>
    </citation>
    <scope>NUCLEOTIDE SEQUENCE [LARGE SCALE GENOMIC DNA]</scope>
    <source>
        <strain evidence="1">RN66</strain>
    </source>
</reference>
<dbReference type="EMBL" id="DS989728">
    <property type="protein sequence ID" value="EEA05874.1"/>
    <property type="molecule type" value="Genomic_DNA"/>
</dbReference>
<organism evidence="1 2">
    <name type="scientific">Cryptosporidium muris (strain RN66)</name>
    <dbReference type="NCBI Taxonomy" id="441375"/>
    <lineage>
        <taxon>Eukaryota</taxon>
        <taxon>Sar</taxon>
        <taxon>Alveolata</taxon>
        <taxon>Apicomplexa</taxon>
        <taxon>Conoidasida</taxon>
        <taxon>Coccidia</taxon>
        <taxon>Eucoccidiorida</taxon>
        <taxon>Eimeriorina</taxon>
        <taxon>Cryptosporidiidae</taxon>
        <taxon>Cryptosporidium</taxon>
    </lineage>
</organism>
<proteinExistence type="predicted"/>
<accession>B6ACM0</accession>
<dbReference type="AlphaFoldDB" id="B6ACM0"/>
<dbReference type="RefSeq" id="XP_002140223.1">
    <property type="nucleotide sequence ID" value="XM_002140187.1"/>
</dbReference>
<dbReference type="OMA" id="CCKNNDE"/>
<protein>
    <submittedName>
        <fullName evidence="1">Uncharacterized protein</fullName>
    </submittedName>
</protein>